<dbReference type="GO" id="GO:0004197">
    <property type="term" value="F:cysteine-type endopeptidase activity"/>
    <property type="evidence" value="ECO:0007669"/>
    <property type="project" value="InterPro"/>
</dbReference>
<name>A0A6V8MVB7_9BACT</name>
<dbReference type="Gene3D" id="3.40.50.1460">
    <property type="match status" value="1"/>
</dbReference>
<evidence type="ECO:0000259" key="2">
    <source>
        <dbReference type="Pfam" id="PF00656"/>
    </source>
</evidence>
<proteinExistence type="predicted"/>
<dbReference type="InterPro" id="IPR011600">
    <property type="entry name" value="Pept_C14_caspase"/>
</dbReference>
<dbReference type="InterPro" id="IPR050452">
    <property type="entry name" value="Metacaspase"/>
</dbReference>
<protein>
    <submittedName>
        <fullName evidence="4">Caspase family protein</fullName>
    </submittedName>
</protein>
<reference evidence="3" key="2">
    <citation type="journal article" date="2021" name="Int. J. Syst. Evol. Microbiol.">
        <title>Geomonas silvestris sp. nov., Geomonas paludis sp. nov. and Geomonas limicola sp. nov., isolated from terrestrial environments, and emended description of the genus Geomonas.</title>
        <authorList>
            <person name="Itoh H."/>
            <person name="Xu Z."/>
            <person name="Masuda Y."/>
            <person name="Ushijima N."/>
            <person name="Hayakawa C."/>
            <person name="Shiratori Y."/>
            <person name="Senoo K."/>
        </authorList>
    </citation>
    <scope>NUCLEOTIDE SEQUENCE</scope>
    <source>
        <strain evidence="3">Red736</strain>
    </source>
</reference>
<feature type="chain" id="PRO_5028421162" evidence="1">
    <location>
        <begin position="27"/>
        <end position="711"/>
    </location>
</feature>
<evidence type="ECO:0000313" key="3">
    <source>
        <dbReference type="EMBL" id="GFO63259.1"/>
    </source>
</evidence>
<evidence type="ECO:0000313" key="6">
    <source>
        <dbReference type="Proteomes" id="UP000831485"/>
    </source>
</evidence>
<dbReference type="Proteomes" id="UP000568888">
    <property type="component" value="Unassembled WGS sequence"/>
</dbReference>
<reference evidence="4" key="3">
    <citation type="submission" date="2022-04" db="EMBL/GenBank/DDBJ databases">
        <authorList>
            <person name="Liu G."/>
        </authorList>
    </citation>
    <scope>NUCLEOTIDE SEQUENCE</scope>
    <source>
        <strain evidence="4">RG22</strain>
    </source>
</reference>
<dbReference type="GO" id="GO:0006508">
    <property type="term" value="P:proteolysis"/>
    <property type="evidence" value="ECO:0007669"/>
    <property type="project" value="InterPro"/>
</dbReference>
<dbReference type="EMBL" id="BLXY01000002">
    <property type="protein sequence ID" value="GFO63259.1"/>
    <property type="molecule type" value="Genomic_DNA"/>
</dbReference>
<evidence type="ECO:0000256" key="1">
    <source>
        <dbReference type="SAM" id="SignalP"/>
    </source>
</evidence>
<sequence length="711" mass="78243">MTKRIRRLLLLVCCLSWCLCALPAYAAKHALLIGIADYKATSGFSDLDGTINDIELVRTLLKERFDFKDADIRVLKNAEATHEGIQRAFAELEKKVAKDDIVYIHYSGHGSLTPNLNGMKKPRFEGGIAYDSTWVPFGSRPKPESLPAGADARKLDYYDVLNEEVGEWLLPIYQKTDNIAFVSDSCHSGNMTRGGGEAPKVRAIDIDMRKHPLGPRIFKHADVTGVVVGAAREDQQAGEYEAPDGKSYGLFTWNWVQALNKADRGETWEDAFKRTLALIGSERDTRQHPQIQGKVKRAIFAGDFPPSVRSVSVGGVSANGKTLKMKLGTFAGITAGSVYKKKDGEGSFVIKSVKAFDSEGEVTSGSFKNGDLAVEESHAYPYTPLKIFIAEDPQMVSPAERKQDKALVATLKREVATLPGYQLAGSQKDADFMLMVIRPMRKDGKLVYETRKTNRPAPTLPMADRNAKAEIWALTPDEQPTVENMQLQPPDEKRAVELVVENLKKVSRIREIKHLGAGGRAGEPVVELFVTRYTPDPSCQGEQCLDVPDEKATGRFRPVATVPAHQFQGNQIKRGEILTFAVKNNTQNDLYCYLLDISPAKGKIEAVYPRVGDDNAVVLVKAGSRRNFGEVAGILIEDPGEDIVKLIASQMPLDVSLFEQTVFATRGATKGEGNPLEDFLARAMGGASRGGIYTNNKRAQWGTVQFSYEGI</sequence>
<dbReference type="Pfam" id="PF00656">
    <property type="entry name" value="Peptidase_C14"/>
    <property type="match status" value="1"/>
</dbReference>
<organism evidence="3 5">
    <name type="scientific">Geomonas paludis</name>
    <dbReference type="NCBI Taxonomy" id="2740185"/>
    <lineage>
        <taxon>Bacteria</taxon>
        <taxon>Pseudomonadati</taxon>
        <taxon>Thermodesulfobacteriota</taxon>
        <taxon>Desulfuromonadia</taxon>
        <taxon>Geobacterales</taxon>
        <taxon>Geobacteraceae</taxon>
        <taxon>Geomonas</taxon>
    </lineage>
</organism>
<keyword evidence="6" id="KW-1185">Reference proteome</keyword>
<dbReference type="PANTHER" id="PTHR48104:SF30">
    <property type="entry name" value="METACASPASE-1"/>
    <property type="match status" value="1"/>
</dbReference>
<evidence type="ECO:0000313" key="5">
    <source>
        <dbReference type="Proteomes" id="UP000568888"/>
    </source>
</evidence>
<dbReference type="AlphaFoldDB" id="A0A6V8MVB7"/>
<keyword evidence="1" id="KW-0732">Signal</keyword>
<dbReference type="GO" id="GO:0005737">
    <property type="term" value="C:cytoplasm"/>
    <property type="evidence" value="ECO:0007669"/>
    <property type="project" value="TreeGrafter"/>
</dbReference>
<feature type="signal peptide" evidence="1">
    <location>
        <begin position="1"/>
        <end position="26"/>
    </location>
</feature>
<reference evidence="5" key="1">
    <citation type="submission" date="2020-06" db="EMBL/GenBank/DDBJ databases">
        <title>Draft genomic sequecing of Geomonas sp. Red736.</title>
        <authorList>
            <person name="Itoh H."/>
            <person name="Xu Z.X."/>
            <person name="Ushijima N."/>
            <person name="Masuda Y."/>
            <person name="Shiratori Y."/>
            <person name="Senoo K."/>
        </authorList>
    </citation>
    <scope>NUCLEOTIDE SEQUENCE [LARGE SCALE GENOMIC DNA]</scope>
    <source>
        <strain evidence="5">Red736</strain>
    </source>
</reference>
<dbReference type="RefSeq" id="WP_183346133.1">
    <property type="nucleotide sequence ID" value="NZ_BLXY01000002.1"/>
</dbReference>
<gene>
    <name evidence="3" type="ORF">GMPD_11780</name>
    <name evidence="4" type="ORF">M1B72_10995</name>
</gene>
<evidence type="ECO:0000313" key="4">
    <source>
        <dbReference type="EMBL" id="UPU38209.1"/>
    </source>
</evidence>
<dbReference type="Proteomes" id="UP000831485">
    <property type="component" value="Chromosome"/>
</dbReference>
<accession>A0A6V8MVB7</accession>
<feature type="domain" description="Peptidase C14 caspase" evidence="2">
    <location>
        <begin position="28"/>
        <end position="294"/>
    </location>
</feature>
<dbReference type="EMBL" id="CP096574">
    <property type="protein sequence ID" value="UPU38209.1"/>
    <property type="molecule type" value="Genomic_DNA"/>
</dbReference>
<dbReference type="PANTHER" id="PTHR48104">
    <property type="entry name" value="METACASPASE-4"/>
    <property type="match status" value="1"/>
</dbReference>